<feature type="transmembrane region" description="Helical" evidence="1">
    <location>
        <begin position="44"/>
        <end position="64"/>
    </location>
</feature>
<dbReference type="GO" id="GO:0016747">
    <property type="term" value="F:acyltransferase activity, transferring groups other than amino-acyl groups"/>
    <property type="evidence" value="ECO:0007669"/>
    <property type="project" value="InterPro"/>
</dbReference>
<dbReference type="InterPro" id="IPR043968">
    <property type="entry name" value="SGNH"/>
</dbReference>
<dbReference type="RefSeq" id="WP_205292348.1">
    <property type="nucleotide sequence ID" value="NZ_CP074406.1"/>
</dbReference>
<dbReference type="Proteomes" id="UP000663791">
    <property type="component" value="Unassembled WGS sequence"/>
</dbReference>
<reference evidence="4" key="1">
    <citation type="submission" date="2021-01" db="EMBL/GenBank/DDBJ databases">
        <title>Novel species in genus Nocardioides.</title>
        <authorList>
            <person name="Zhang G."/>
        </authorList>
    </citation>
    <scope>NUCLEOTIDE SEQUENCE</scope>
    <source>
        <strain evidence="4">Zg-536</strain>
    </source>
</reference>
<proteinExistence type="predicted"/>
<dbReference type="PANTHER" id="PTHR23028:SF53">
    <property type="entry name" value="ACYL_TRANSF_3 DOMAIN-CONTAINING PROTEIN"/>
    <property type="match status" value="1"/>
</dbReference>
<accession>A0A938Y898</accession>
<feature type="transmembrane region" description="Helical" evidence="1">
    <location>
        <begin position="369"/>
        <end position="389"/>
    </location>
</feature>
<dbReference type="InterPro" id="IPR050879">
    <property type="entry name" value="Acyltransferase_3"/>
</dbReference>
<keyword evidence="1" id="KW-0812">Transmembrane</keyword>
<feature type="domain" description="Acyltransferase 3" evidence="2">
    <location>
        <begin position="20"/>
        <end position="348"/>
    </location>
</feature>
<dbReference type="Pfam" id="PF19040">
    <property type="entry name" value="SGNH"/>
    <property type="match status" value="1"/>
</dbReference>
<feature type="transmembrane region" description="Helical" evidence="1">
    <location>
        <begin position="184"/>
        <end position="205"/>
    </location>
</feature>
<sequence length="703" mass="74363">MSGASGPHAAGRKDGLRTDVQALRAIAVTLVLVFHLWPSSITGGYVGVDVFFVISGFLITSHLLGRRPRTGRDLADFWARRIRRLLPASLTVLVATLAATRLLAPETRWGATADQAQAAALYYVNWLLASSSVDYLAADDAPSAVQHFWSLSVEEQFYVGWPILVLVLGLLGTVGALRRHSRAVLGAGLVLVALASFAWSVYYTAADPARAYFVTTTRVWELAAGGILAFGVTGARWRAPRAGSALAVLGLLLIVVAAVRYDEGTAFPGTAAALPVLGAVLVIAGQTAPSSGVGRVLAVRPVQWLGDVSYAVYLWHWPIIVLLGEVSGRLGVLDSIAVLASTLVLAALTKKYVEDPFRGGRWSVRLRDTYVLGASGMAVVVALTLLQGAELDRRQARAQEQLAQATDDPCFGAASLAPGAACEPPTGAPVPAPATAAEDRSEAYEEVGGRDCWASRPDFDDVRCSFGPADADVRVVLTGNSHAGHWLPALQVLAQSRGWRIDTYLASQCALSQVPQRFDTDAHSRACQDWVRRTTATIAQEAPDLVVTSNRISVSAVGVAPQDNGAAYRSGYEAVLREWSEAGLAVLALHDTPAPGDGGLHSVPDCVAEHLDDLEACSAPRSEWEPDDVVVDAVAAIGDPRVRSADLNDLICGPQRCEGVVGGAVVYFDGSHLTATYARTLAPFLAPVVDDLLPEPRAGRAVG</sequence>
<dbReference type="InterPro" id="IPR002656">
    <property type="entry name" value="Acyl_transf_3_dom"/>
</dbReference>
<gene>
    <name evidence="4" type="ORF">JK386_14150</name>
</gene>
<keyword evidence="1" id="KW-0472">Membrane</keyword>
<feature type="transmembrane region" description="Helical" evidence="1">
    <location>
        <begin position="21"/>
        <end position="38"/>
    </location>
</feature>
<keyword evidence="5" id="KW-1185">Reference proteome</keyword>
<feature type="transmembrane region" description="Helical" evidence="1">
    <location>
        <begin position="242"/>
        <end position="259"/>
    </location>
</feature>
<keyword evidence="4" id="KW-0808">Transferase</keyword>
<evidence type="ECO:0000313" key="5">
    <source>
        <dbReference type="Proteomes" id="UP000663791"/>
    </source>
</evidence>
<protein>
    <submittedName>
        <fullName evidence="4">Acyltransferase</fullName>
    </submittedName>
</protein>
<evidence type="ECO:0000259" key="2">
    <source>
        <dbReference type="Pfam" id="PF01757"/>
    </source>
</evidence>
<name>A0A938Y898_9ACTN</name>
<dbReference type="Pfam" id="PF01757">
    <property type="entry name" value="Acyl_transf_3"/>
    <property type="match status" value="1"/>
</dbReference>
<dbReference type="PANTHER" id="PTHR23028">
    <property type="entry name" value="ACETYLTRANSFERASE"/>
    <property type="match status" value="1"/>
</dbReference>
<organism evidence="4 5">
    <name type="scientific">Nocardioides faecalis</name>
    <dbReference type="NCBI Taxonomy" id="2803858"/>
    <lineage>
        <taxon>Bacteria</taxon>
        <taxon>Bacillati</taxon>
        <taxon>Actinomycetota</taxon>
        <taxon>Actinomycetes</taxon>
        <taxon>Propionibacteriales</taxon>
        <taxon>Nocardioidaceae</taxon>
        <taxon>Nocardioides</taxon>
    </lineage>
</organism>
<feature type="transmembrane region" description="Helical" evidence="1">
    <location>
        <begin position="158"/>
        <end position="177"/>
    </location>
</feature>
<evidence type="ECO:0000313" key="4">
    <source>
        <dbReference type="EMBL" id="MBM9461039.1"/>
    </source>
</evidence>
<comment type="caution">
    <text evidence="4">The sequence shown here is derived from an EMBL/GenBank/DDBJ whole genome shotgun (WGS) entry which is preliminary data.</text>
</comment>
<feature type="transmembrane region" description="Helical" evidence="1">
    <location>
        <begin position="330"/>
        <end position="348"/>
    </location>
</feature>
<feature type="domain" description="SGNH" evidence="3">
    <location>
        <begin position="460"/>
        <end position="687"/>
    </location>
</feature>
<evidence type="ECO:0000259" key="3">
    <source>
        <dbReference type="Pfam" id="PF19040"/>
    </source>
</evidence>
<feature type="transmembrane region" description="Helical" evidence="1">
    <location>
        <begin position="265"/>
        <end position="284"/>
    </location>
</feature>
<dbReference type="GO" id="GO:0009103">
    <property type="term" value="P:lipopolysaccharide biosynthetic process"/>
    <property type="evidence" value="ECO:0007669"/>
    <property type="project" value="TreeGrafter"/>
</dbReference>
<dbReference type="GO" id="GO:0016020">
    <property type="term" value="C:membrane"/>
    <property type="evidence" value="ECO:0007669"/>
    <property type="project" value="TreeGrafter"/>
</dbReference>
<keyword evidence="1" id="KW-1133">Transmembrane helix</keyword>
<evidence type="ECO:0000256" key="1">
    <source>
        <dbReference type="SAM" id="Phobius"/>
    </source>
</evidence>
<dbReference type="EMBL" id="JAERTX010000013">
    <property type="protein sequence ID" value="MBM9461039.1"/>
    <property type="molecule type" value="Genomic_DNA"/>
</dbReference>
<dbReference type="AlphaFoldDB" id="A0A938Y898"/>
<feature type="transmembrane region" description="Helical" evidence="1">
    <location>
        <begin position="85"/>
        <end position="104"/>
    </location>
</feature>
<keyword evidence="4" id="KW-0012">Acyltransferase</keyword>